<dbReference type="EMBL" id="UINC01073658">
    <property type="protein sequence ID" value="SVC10212.1"/>
    <property type="molecule type" value="Genomic_DNA"/>
</dbReference>
<organism evidence="6">
    <name type="scientific">marine metagenome</name>
    <dbReference type="NCBI Taxonomy" id="408172"/>
    <lineage>
        <taxon>unclassified sequences</taxon>
        <taxon>metagenomes</taxon>
        <taxon>ecological metagenomes</taxon>
    </lineage>
</organism>
<evidence type="ECO:0000256" key="4">
    <source>
        <dbReference type="ARBA" id="ARBA00022827"/>
    </source>
</evidence>
<dbReference type="InterPro" id="IPR036188">
    <property type="entry name" value="FAD/NAD-bd_sf"/>
</dbReference>
<keyword evidence="3" id="KW-0285">Flavoprotein</keyword>
<evidence type="ECO:0000256" key="3">
    <source>
        <dbReference type="ARBA" id="ARBA00022630"/>
    </source>
</evidence>
<dbReference type="InterPro" id="IPR012132">
    <property type="entry name" value="GMC_OxRdtase"/>
</dbReference>
<reference evidence="6" key="1">
    <citation type="submission" date="2018-05" db="EMBL/GenBank/DDBJ databases">
        <authorList>
            <person name="Lanie J.A."/>
            <person name="Ng W.-L."/>
            <person name="Kazmierczak K.M."/>
            <person name="Andrzejewski T.M."/>
            <person name="Davidsen T.M."/>
            <person name="Wayne K.J."/>
            <person name="Tettelin H."/>
            <person name="Glass J.I."/>
            <person name="Rusch D."/>
            <person name="Podicherti R."/>
            <person name="Tsui H.-C.T."/>
            <person name="Winkler M.E."/>
        </authorList>
    </citation>
    <scope>NUCLEOTIDE SEQUENCE</scope>
</reference>
<comment type="cofactor">
    <cofactor evidence="1">
        <name>FAD</name>
        <dbReference type="ChEBI" id="CHEBI:57692"/>
    </cofactor>
</comment>
<evidence type="ECO:0000313" key="6">
    <source>
        <dbReference type="EMBL" id="SVC10212.1"/>
    </source>
</evidence>
<dbReference type="PROSITE" id="PS00624">
    <property type="entry name" value="GMC_OXRED_2"/>
    <property type="match status" value="1"/>
</dbReference>
<keyword evidence="4" id="KW-0274">FAD</keyword>
<sequence>STAMGHLNQARDRDNLTIMPNSLIRRVIFSGKKATGVEVEQNNEIKIYEAPEIILSAGAVASPQILLLSGVGPQEHLEEMGIPVVHSLPGVGRNLRDHPAVFLTWNTKGEDPEIPSVGFQFSCRYTAEGSDLRNDMMIIMCSVGIGHVRTSGYSDSPPGLTMIAHLYLALSQGELHLQSTDPKVQPFLDHNLLDHEFDRSRIRKQLRICLELAKKPGMAKFLGELRSPTWDDLSSDEKMDDWMMKEVTTGHHISGTCKMGPYDDGMAVVNQYGRVHGLHGIRVADASIMPDCIRANTNVPTMMIGERMSDLIKSSANKINGDVNK</sequence>
<dbReference type="Gene3D" id="3.50.50.60">
    <property type="entry name" value="FAD/NAD(P)-binding domain"/>
    <property type="match status" value="2"/>
</dbReference>
<gene>
    <name evidence="6" type="ORF">METZ01_LOCUS263066</name>
</gene>
<dbReference type="Pfam" id="PF00732">
    <property type="entry name" value="GMC_oxred_N"/>
    <property type="match status" value="1"/>
</dbReference>
<evidence type="ECO:0000259" key="5">
    <source>
        <dbReference type="PROSITE" id="PS00624"/>
    </source>
</evidence>
<dbReference type="Pfam" id="PF05199">
    <property type="entry name" value="GMC_oxred_C"/>
    <property type="match status" value="1"/>
</dbReference>
<dbReference type="PANTHER" id="PTHR11552:SF147">
    <property type="entry name" value="CHOLINE DEHYDROGENASE, MITOCHONDRIAL"/>
    <property type="match status" value="1"/>
</dbReference>
<proteinExistence type="inferred from homology"/>
<dbReference type="SUPFAM" id="SSF54373">
    <property type="entry name" value="FAD-linked reductases, C-terminal domain"/>
    <property type="match status" value="1"/>
</dbReference>
<feature type="non-terminal residue" evidence="6">
    <location>
        <position position="1"/>
    </location>
</feature>
<protein>
    <recommendedName>
        <fullName evidence="5">Glucose-methanol-choline oxidoreductase N-terminal domain-containing protein</fullName>
    </recommendedName>
</protein>
<evidence type="ECO:0000256" key="1">
    <source>
        <dbReference type="ARBA" id="ARBA00001974"/>
    </source>
</evidence>
<accession>A0A382JFS5</accession>
<dbReference type="GO" id="GO:0050660">
    <property type="term" value="F:flavin adenine dinucleotide binding"/>
    <property type="evidence" value="ECO:0007669"/>
    <property type="project" value="InterPro"/>
</dbReference>
<evidence type="ECO:0000256" key="2">
    <source>
        <dbReference type="ARBA" id="ARBA00010790"/>
    </source>
</evidence>
<dbReference type="SUPFAM" id="SSF51905">
    <property type="entry name" value="FAD/NAD(P)-binding domain"/>
    <property type="match status" value="1"/>
</dbReference>
<dbReference type="PANTHER" id="PTHR11552">
    <property type="entry name" value="GLUCOSE-METHANOL-CHOLINE GMC OXIDOREDUCTASE"/>
    <property type="match status" value="1"/>
</dbReference>
<dbReference type="InterPro" id="IPR000172">
    <property type="entry name" value="GMC_OxRdtase_N"/>
</dbReference>
<dbReference type="InterPro" id="IPR007867">
    <property type="entry name" value="GMC_OxRtase_C"/>
</dbReference>
<dbReference type="GO" id="GO:0016614">
    <property type="term" value="F:oxidoreductase activity, acting on CH-OH group of donors"/>
    <property type="evidence" value="ECO:0007669"/>
    <property type="project" value="InterPro"/>
</dbReference>
<dbReference type="Gene3D" id="3.30.560.10">
    <property type="entry name" value="Glucose Oxidase, domain 3"/>
    <property type="match status" value="1"/>
</dbReference>
<dbReference type="AlphaFoldDB" id="A0A382JFS5"/>
<name>A0A382JFS5_9ZZZZ</name>
<feature type="domain" description="Glucose-methanol-choline oxidoreductase N-terminal" evidence="5">
    <location>
        <begin position="58"/>
        <end position="72"/>
    </location>
</feature>
<comment type="similarity">
    <text evidence="2">Belongs to the GMC oxidoreductase family.</text>
</comment>